<comment type="caution">
    <text evidence="10">The sequence shown here is derived from an EMBL/GenBank/DDBJ whole genome shotgun (WGS) entry which is preliminary data.</text>
</comment>
<dbReference type="InterPro" id="IPR036194">
    <property type="entry name" value="FlhD_sf"/>
</dbReference>
<evidence type="ECO:0000256" key="6">
    <source>
        <dbReference type="ARBA" id="ARBA00023159"/>
    </source>
</evidence>
<evidence type="ECO:0000256" key="7">
    <source>
        <dbReference type="ARBA" id="ARBA00023163"/>
    </source>
</evidence>
<dbReference type="PATRIC" id="fig|80878.5.peg.1805"/>
<comment type="function">
    <text evidence="8 9">Functions in complex with FlhC as a master transcriptional regulator that regulates transcription of several flagellar and non-flagellar operons by binding to their promoter region. Activates expression of class 2 flagellar genes, including fliA, which is a flagellum-specific sigma factor that turns on the class 3 genes. Also regulates genes whose products function in a variety of physiological pathways.</text>
</comment>
<keyword evidence="3 9" id="KW-0805">Transcription regulation</keyword>
<comment type="subunit">
    <text evidence="9">Homodimer; disulfide-linked. Forms a heterohexamer composed of two FlhC and four FlhD subunits. Each FlhC binds a FlhD dimer, forming a heterotrimer, and a hexamer assembles by dimerization of two heterotrimers.</text>
</comment>
<name>A0A0D7K898_9BURK</name>
<evidence type="ECO:0000256" key="2">
    <source>
        <dbReference type="ARBA" id="ARBA00022795"/>
    </source>
</evidence>
<dbReference type="GO" id="GO:1902208">
    <property type="term" value="P:regulation of bacterial-type flagellum assembly"/>
    <property type="evidence" value="ECO:0007669"/>
    <property type="project" value="UniProtKB-UniRule"/>
</dbReference>
<dbReference type="OrthoDB" id="5298036at2"/>
<dbReference type="RefSeq" id="WP_044398361.1">
    <property type="nucleotide sequence ID" value="NZ_CP147774.1"/>
</dbReference>
<comment type="domain">
    <text evidence="9">The C-terminal region contains a putative helix-turn-helix (HTH) motif, suggesting that this region may bind DNA.</text>
</comment>
<evidence type="ECO:0000256" key="1">
    <source>
        <dbReference type="ARBA" id="ARBA00022490"/>
    </source>
</evidence>
<dbReference type="Proteomes" id="UP000032566">
    <property type="component" value="Unassembled WGS sequence"/>
</dbReference>
<evidence type="ECO:0000313" key="11">
    <source>
        <dbReference type="Proteomes" id="UP000032566"/>
    </source>
</evidence>
<comment type="subcellular location">
    <subcellularLocation>
        <location evidence="9">Cytoplasm</location>
    </subcellularLocation>
</comment>
<protein>
    <recommendedName>
        <fullName evidence="9">Flagellar transcriptional regulator FlhD</fullName>
    </recommendedName>
</protein>
<keyword evidence="10" id="KW-0282">Flagellum</keyword>
<keyword evidence="1 9" id="KW-0963">Cytoplasm</keyword>
<dbReference type="AlphaFoldDB" id="A0A0D7K898"/>
<accession>A0A0D7K898</accession>
<gene>
    <name evidence="9" type="primary">flhD</name>
    <name evidence="10" type="ORF">RP29_10710</name>
</gene>
<dbReference type="HAMAP" id="MF_00725">
    <property type="entry name" value="FlhD"/>
    <property type="match status" value="1"/>
</dbReference>
<keyword evidence="2 9" id="KW-1005">Bacterial flagellum biogenesis</keyword>
<keyword evidence="10" id="KW-0969">Cilium</keyword>
<feature type="disulfide bond" description="Interchain" evidence="9">
    <location>
        <position position="65"/>
    </location>
</feature>
<comment type="similarity">
    <text evidence="9">Belongs to the FlhD family.</text>
</comment>
<keyword evidence="4 9" id="KW-0238">DNA-binding</keyword>
<dbReference type="Pfam" id="PF05247">
    <property type="entry name" value="FlhD"/>
    <property type="match status" value="1"/>
</dbReference>
<keyword evidence="6 9" id="KW-0010">Activator</keyword>
<dbReference type="GO" id="GO:0045893">
    <property type="term" value="P:positive regulation of DNA-templated transcription"/>
    <property type="evidence" value="ECO:0007669"/>
    <property type="project" value="InterPro"/>
</dbReference>
<dbReference type="SUPFAM" id="SSF63592">
    <property type="entry name" value="Flagellar transcriptional activator FlhD"/>
    <property type="match status" value="1"/>
</dbReference>
<dbReference type="Gene3D" id="1.10.4000.10">
    <property type="entry name" value="Flagellar transcriptional activator FlhD"/>
    <property type="match status" value="1"/>
</dbReference>
<keyword evidence="10" id="KW-0966">Cell projection</keyword>
<dbReference type="GO" id="GO:0044780">
    <property type="term" value="P:bacterial-type flagellum assembly"/>
    <property type="evidence" value="ECO:0007669"/>
    <property type="project" value="InterPro"/>
</dbReference>
<dbReference type="InterPro" id="IPR023559">
    <property type="entry name" value="Flagellar_FlhD"/>
</dbReference>
<dbReference type="GO" id="GO:0003677">
    <property type="term" value="F:DNA binding"/>
    <property type="evidence" value="ECO:0007669"/>
    <property type="project" value="UniProtKB-UniRule"/>
</dbReference>
<keyword evidence="5 9" id="KW-1015">Disulfide bond</keyword>
<sequence length="108" mass="11937">MTNEQILAEIREANLTYLMLAQNLIRQDKAEAVFRLGLNEEAADILASLSAAQVLKLASRNTLLCSFRVDDNLVWSLLTNHTAKKVGNEATNTLHANILMASRVSEVL</sequence>
<dbReference type="EMBL" id="JXYQ01000032">
    <property type="protein sequence ID" value="KJA10555.1"/>
    <property type="molecule type" value="Genomic_DNA"/>
</dbReference>
<evidence type="ECO:0000256" key="4">
    <source>
        <dbReference type="ARBA" id="ARBA00023125"/>
    </source>
</evidence>
<reference evidence="10 11" key="1">
    <citation type="submission" date="2014-12" db="EMBL/GenBank/DDBJ databases">
        <title>Isolation of bacteria from lake water.</title>
        <authorList>
            <person name="Sheng K.-Y."/>
            <person name="Chin P.-S."/>
            <person name="Chan K.-G."/>
            <person name="Tan G.S."/>
        </authorList>
    </citation>
    <scope>NUCLEOTIDE SEQUENCE [LARGE SCALE GENOMIC DNA]</scope>
    <source>
        <strain evidence="10 11">KY4</strain>
    </source>
</reference>
<evidence type="ECO:0000256" key="5">
    <source>
        <dbReference type="ARBA" id="ARBA00023157"/>
    </source>
</evidence>
<evidence type="ECO:0000256" key="3">
    <source>
        <dbReference type="ARBA" id="ARBA00023015"/>
    </source>
</evidence>
<dbReference type="NCBIfam" id="NF002783">
    <property type="entry name" value="PRK02909.1-1"/>
    <property type="match status" value="1"/>
</dbReference>
<keyword evidence="11" id="KW-1185">Reference proteome</keyword>
<proteinExistence type="inferred from homology"/>
<evidence type="ECO:0000313" key="10">
    <source>
        <dbReference type="EMBL" id="KJA10555.1"/>
    </source>
</evidence>
<evidence type="ECO:0000256" key="9">
    <source>
        <dbReference type="HAMAP-Rule" id="MF_00725"/>
    </source>
</evidence>
<organism evidence="10 11">
    <name type="scientific">Acidovorax temperans</name>
    <dbReference type="NCBI Taxonomy" id="80878"/>
    <lineage>
        <taxon>Bacteria</taxon>
        <taxon>Pseudomonadati</taxon>
        <taxon>Pseudomonadota</taxon>
        <taxon>Betaproteobacteria</taxon>
        <taxon>Burkholderiales</taxon>
        <taxon>Comamonadaceae</taxon>
        <taxon>Acidovorax</taxon>
    </lineage>
</organism>
<keyword evidence="7 9" id="KW-0804">Transcription</keyword>
<dbReference type="STRING" id="80878.RP29_10710"/>
<dbReference type="GO" id="GO:0005737">
    <property type="term" value="C:cytoplasm"/>
    <property type="evidence" value="ECO:0007669"/>
    <property type="project" value="UniProtKB-SubCell"/>
</dbReference>
<evidence type="ECO:0000256" key="8">
    <source>
        <dbReference type="ARBA" id="ARBA00025431"/>
    </source>
</evidence>